<feature type="transmembrane region" description="Helical" evidence="1">
    <location>
        <begin position="124"/>
        <end position="146"/>
    </location>
</feature>
<protein>
    <recommendedName>
        <fullName evidence="4">GAP family protein</fullName>
    </recommendedName>
</protein>
<keyword evidence="1" id="KW-0812">Transmembrane</keyword>
<proteinExistence type="predicted"/>
<gene>
    <name evidence="2" type="ORF">ACFPGP_10970</name>
</gene>
<dbReference type="Proteomes" id="UP001596087">
    <property type="component" value="Unassembled WGS sequence"/>
</dbReference>
<keyword evidence="1" id="KW-1133">Transmembrane helix</keyword>
<dbReference type="RefSeq" id="WP_378589998.1">
    <property type="nucleotide sequence ID" value="NZ_JBHSKD010000009.1"/>
</dbReference>
<organism evidence="2 3">
    <name type="scientific">Nocardioides taihuensis</name>
    <dbReference type="NCBI Taxonomy" id="1835606"/>
    <lineage>
        <taxon>Bacteria</taxon>
        <taxon>Bacillati</taxon>
        <taxon>Actinomycetota</taxon>
        <taxon>Actinomycetes</taxon>
        <taxon>Propionibacteriales</taxon>
        <taxon>Nocardioidaceae</taxon>
        <taxon>Nocardioides</taxon>
    </lineage>
</organism>
<feature type="transmembrane region" description="Helical" evidence="1">
    <location>
        <begin position="35"/>
        <end position="64"/>
    </location>
</feature>
<keyword evidence="1" id="KW-0472">Membrane</keyword>
<evidence type="ECO:0000256" key="1">
    <source>
        <dbReference type="SAM" id="Phobius"/>
    </source>
</evidence>
<evidence type="ECO:0000313" key="2">
    <source>
        <dbReference type="EMBL" id="MFC5177197.1"/>
    </source>
</evidence>
<feature type="transmembrane region" description="Helical" evidence="1">
    <location>
        <begin position="223"/>
        <end position="243"/>
    </location>
</feature>
<dbReference type="EMBL" id="JBHSKD010000009">
    <property type="protein sequence ID" value="MFC5177197.1"/>
    <property type="molecule type" value="Genomic_DNA"/>
</dbReference>
<feature type="transmembrane region" description="Helical" evidence="1">
    <location>
        <begin position="76"/>
        <end position="104"/>
    </location>
</feature>
<keyword evidence="3" id="KW-1185">Reference proteome</keyword>
<reference evidence="3" key="1">
    <citation type="journal article" date="2019" name="Int. J. Syst. Evol. Microbiol.">
        <title>The Global Catalogue of Microorganisms (GCM) 10K type strain sequencing project: providing services to taxonomists for standard genome sequencing and annotation.</title>
        <authorList>
            <consortium name="The Broad Institute Genomics Platform"/>
            <consortium name="The Broad Institute Genome Sequencing Center for Infectious Disease"/>
            <person name="Wu L."/>
            <person name="Ma J."/>
        </authorList>
    </citation>
    <scope>NUCLEOTIDE SEQUENCE [LARGE SCALE GENOMIC DNA]</scope>
    <source>
        <strain evidence="3">DFY41</strain>
    </source>
</reference>
<evidence type="ECO:0008006" key="4">
    <source>
        <dbReference type="Google" id="ProtNLM"/>
    </source>
</evidence>
<accession>A0ABW0BJR8</accession>
<feature type="transmembrane region" description="Helical" evidence="1">
    <location>
        <begin position="179"/>
        <end position="203"/>
    </location>
</feature>
<evidence type="ECO:0000313" key="3">
    <source>
        <dbReference type="Proteomes" id="UP001596087"/>
    </source>
</evidence>
<name>A0ABW0BJR8_9ACTN</name>
<sequence>MSWIAVLLIGVAVADLAHAVRPVPVVDECVGAAAAVLVGLAAGLTEPVDVAALVTIAAVVILWGQTVTRGFGRGPAWLPLLVIAVALAGAVAVSGKAAPVGGLVADWLDTVGVPVLEGVDPTRFLLLAAVFLVQLSTGNVVVRLVLTATGTMNPSRRERPAHDELPLKGGRLLGPMERVFILGLGLAGQLTAASIVIAAKGLLRFPELQSKEDQARIHQVTEYFLVGSFASWLLALGSLVLLAP</sequence>
<comment type="caution">
    <text evidence="2">The sequence shown here is derived from an EMBL/GenBank/DDBJ whole genome shotgun (WGS) entry which is preliminary data.</text>
</comment>